<dbReference type="PANTHER" id="PTHR42894:SF1">
    <property type="entry name" value="N-(5'-PHOSPHORIBOSYL)ANTHRANILATE ISOMERASE"/>
    <property type="match status" value="1"/>
</dbReference>
<dbReference type="Pfam" id="PF00697">
    <property type="entry name" value="PRAI"/>
    <property type="match status" value="1"/>
</dbReference>
<gene>
    <name evidence="10" type="ORF">DERYTH_LOCUS28497</name>
</gene>
<dbReference type="SUPFAM" id="SSF51366">
    <property type="entry name" value="Ribulose-phoshate binding barrel"/>
    <property type="match status" value="1"/>
</dbReference>
<keyword evidence="11" id="KW-1185">Reference proteome</keyword>
<evidence type="ECO:0000256" key="4">
    <source>
        <dbReference type="ARBA" id="ARBA00022272"/>
    </source>
</evidence>
<feature type="non-terminal residue" evidence="10">
    <location>
        <position position="1"/>
    </location>
</feature>
<evidence type="ECO:0000256" key="3">
    <source>
        <dbReference type="ARBA" id="ARBA00012572"/>
    </source>
</evidence>
<dbReference type="InterPro" id="IPR044643">
    <property type="entry name" value="TrpF_fam"/>
</dbReference>
<name>A0A9N9PK56_9GLOM</name>
<feature type="non-terminal residue" evidence="10">
    <location>
        <position position="119"/>
    </location>
</feature>
<dbReference type="EMBL" id="CAJVPY010071413">
    <property type="protein sequence ID" value="CAG8828450.1"/>
    <property type="molecule type" value="Genomic_DNA"/>
</dbReference>
<evidence type="ECO:0000313" key="11">
    <source>
        <dbReference type="Proteomes" id="UP000789405"/>
    </source>
</evidence>
<sequence>KINETKEEEVNEINGKEDSLPVYFEQQYDWFNLQANRINRNTRKPLIVGVFQNQPLDEIIKIVDHLKLDLVQLHGEETLEMSRFIPLPVIKAFHIDESFSNPTLVSQPGYNALSLLDTK</sequence>
<proteinExistence type="inferred from homology"/>
<keyword evidence="8" id="KW-0413">Isomerase</keyword>
<evidence type="ECO:0000256" key="2">
    <source>
        <dbReference type="ARBA" id="ARBA00007571"/>
    </source>
</evidence>
<dbReference type="Gene3D" id="3.20.20.70">
    <property type="entry name" value="Aldolase class I"/>
    <property type="match status" value="1"/>
</dbReference>
<keyword evidence="7" id="KW-0057">Aromatic amino acid biosynthesis</keyword>
<protein>
    <recommendedName>
        <fullName evidence="4">N-(5'-phosphoribosyl)anthranilate isomerase</fullName>
        <ecNumber evidence="3">5.3.1.24</ecNumber>
    </recommendedName>
</protein>
<comment type="caution">
    <text evidence="10">The sequence shown here is derived from an EMBL/GenBank/DDBJ whole genome shotgun (WGS) entry which is preliminary data.</text>
</comment>
<dbReference type="OrthoDB" id="524799at2759"/>
<dbReference type="EC" id="5.3.1.24" evidence="3"/>
<keyword evidence="5" id="KW-0028">Amino-acid biosynthesis</keyword>
<dbReference type="InterPro" id="IPR001240">
    <property type="entry name" value="PRAI_dom"/>
</dbReference>
<evidence type="ECO:0000256" key="5">
    <source>
        <dbReference type="ARBA" id="ARBA00022605"/>
    </source>
</evidence>
<dbReference type="InterPro" id="IPR013785">
    <property type="entry name" value="Aldolase_TIM"/>
</dbReference>
<evidence type="ECO:0000256" key="6">
    <source>
        <dbReference type="ARBA" id="ARBA00022822"/>
    </source>
</evidence>
<evidence type="ECO:0000313" key="10">
    <source>
        <dbReference type="EMBL" id="CAG8828450.1"/>
    </source>
</evidence>
<feature type="domain" description="N-(5'phosphoribosyl) anthranilate isomerase (PRAI)" evidence="9">
    <location>
        <begin position="17"/>
        <end position="117"/>
    </location>
</feature>
<evidence type="ECO:0000256" key="1">
    <source>
        <dbReference type="ARBA" id="ARBA00004664"/>
    </source>
</evidence>
<dbReference type="GO" id="GO:0004640">
    <property type="term" value="F:phosphoribosylanthranilate isomerase activity"/>
    <property type="evidence" value="ECO:0007669"/>
    <property type="project" value="UniProtKB-EC"/>
</dbReference>
<dbReference type="InterPro" id="IPR011060">
    <property type="entry name" value="RibuloseP-bd_barrel"/>
</dbReference>
<dbReference type="AlphaFoldDB" id="A0A9N9PK56"/>
<reference evidence="10" key="1">
    <citation type="submission" date="2021-06" db="EMBL/GenBank/DDBJ databases">
        <authorList>
            <person name="Kallberg Y."/>
            <person name="Tangrot J."/>
            <person name="Rosling A."/>
        </authorList>
    </citation>
    <scope>NUCLEOTIDE SEQUENCE</scope>
    <source>
        <strain evidence="10">MA453B</strain>
    </source>
</reference>
<organism evidence="10 11">
    <name type="scientific">Dentiscutata erythropus</name>
    <dbReference type="NCBI Taxonomy" id="1348616"/>
    <lineage>
        <taxon>Eukaryota</taxon>
        <taxon>Fungi</taxon>
        <taxon>Fungi incertae sedis</taxon>
        <taxon>Mucoromycota</taxon>
        <taxon>Glomeromycotina</taxon>
        <taxon>Glomeromycetes</taxon>
        <taxon>Diversisporales</taxon>
        <taxon>Gigasporaceae</taxon>
        <taxon>Dentiscutata</taxon>
    </lineage>
</organism>
<keyword evidence="6" id="KW-0822">Tryptophan biosynthesis</keyword>
<evidence type="ECO:0000256" key="7">
    <source>
        <dbReference type="ARBA" id="ARBA00023141"/>
    </source>
</evidence>
<comment type="similarity">
    <text evidence="2">Belongs to the TrpF family.</text>
</comment>
<evidence type="ECO:0000259" key="9">
    <source>
        <dbReference type="Pfam" id="PF00697"/>
    </source>
</evidence>
<comment type="pathway">
    <text evidence="1">Amino-acid biosynthesis; L-tryptophan biosynthesis; L-tryptophan from chorismate: step 3/5.</text>
</comment>
<dbReference type="Proteomes" id="UP000789405">
    <property type="component" value="Unassembled WGS sequence"/>
</dbReference>
<evidence type="ECO:0000256" key="8">
    <source>
        <dbReference type="ARBA" id="ARBA00023235"/>
    </source>
</evidence>
<dbReference type="GO" id="GO:0000162">
    <property type="term" value="P:L-tryptophan biosynthetic process"/>
    <property type="evidence" value="ECO:0007669"/>
    <property type="project" value="UniProtKB-KW"/>
</dbReference>
<dbReference type="PANTHER" id="PTHR42894">
    <property type="entry name" value="N-(5'-PHOSPHORIBOSYL)ANTHRANILATE ISOMERASE"/>
    <property type="match status" value="1"/>
</dbReference>
<accession>A0A9N9PK56</accession>